<feature type="binding site" evidence="3">
    <location>
        <begin position="41"/>
        <end position="48"/>
    </location>
    <ligand>
        <name>substrate</name>
    </ligand>
</feature>
<evidence type="ECO:0000256" key="2">
    <source>
        <dbReference type="PIRSR" id="PIRSR613078-1"/>
    </source>
</evidence>
<protein>
    <submittedName>
        <fullName evidence="6">Histidine phosphatase family protein</fullName>
    </submittedName>
</protein>
<dbReference type="OrthoDB" id="9781415at2"/>
<dbReference type="InterPro" id="IPR029033">
    <property type="entry name" value="His_PPase_superfam"/>
</dbReference>
<keyword evidence="5" id="KW-0732">Signal</keyword>
<dbReference type="Proteomes" id="UP000268051">
    <property type="component" value="Unassembled WGS sequence"/>
</dbReference>
<dbReference type="PANTHER" id="PTHR46517">
    <property type="entry name" value="FRUCTOSE-2,6-BISPHOSPHATASE TIGAR"/>
    <property type="match status" value="1"/>
</dbReference>
<feature type="binding site" evidence="3">
    <location>
        <position position="91"/>
    </location>
    <ligand>
        <name>substrate</name>
    </ligand>
</feature>
<keyword evidence="1" id="KW-0378">Hydrolase</keyword>
<evidence type="ECO:0000256" key="5">
    <source>
        <dbReference type="SAM" id="SignalP"/>
    </source>
</evidence>
<feature type="binding site" evidence="3">
    <location>
        <begin position="117"/>
        <end position="120"/>
    </location>
    <ligand>
        <name>substrate</name>
    </ligand>
</feature>
<dbReference type="InterPro" id="IPR051695">
    <property type="entry name" value="Phosphoglycerate_Mutase"/>
</dbReference>
<dbReference type="GO" id="GO:0005829">
    <property type="term" value="C:cytosol"/>
    <property type="evidence" value="ECO:0007669"/>
    <property type="project" value="TreeGrafter"/>
</dbReference>
<dbReference type="GO" id="GO:0004331">
    <property type="term" value="F:fructose-2,6-bisphosphate 2-phosphatase activity"/>
    <property type="evidence" value="ECO:0007669"/>
    <property type="project" value="TreeGrafter"/>
</dbReference>
<dbReference type="RefSeq" id="WP_123651868.1">
    <property type="nucleotide sequence ID" value="NZ_RHFN01000018.1"/>
</dbReference>
<reference evidence="6 7" key="1">
    <citation type="submission" date="2018-10" db="EMBL/GenBank/DDBJ databases">
        <title>Horizontal transference of carbapenem resistance between Klebsiella pneumoniae and Kluyvera ascorbata during abdominal infection: a case report.</title>
        <authorList>
            <person name="Raro O.H.F."/>
            <person name="Lima-Morales D."/>
            <person name="Barth A.L."/>
            <person name="Paim T.G.S."/>
            <person name="Mott M.P."/>
            <person name="Riche C.V.W."/>
            <person name="Teixeira U.F."/>
            <person name="Waechter F."/>
            <person name="Dias C.A.G."/>
        </authorList>
    </citation>
    <scope>NUCLEOTIDE SEQUENCE [LARGE SCALE GENOMIC DNA]</scope>
    <source>
        <strain evidence="6 7">OT2</strain>
    </source>
</reference>
<evidence type="ECO:0000313" key="6">
    <source>
        <dbReference type="EMBL" id="ROU12335.1"/>
    </source>
</evidence>
<evidence type="ECO:0000256" key="1">
    <source>
        <dbReference type="ARBA" id="ARBA00022801"/>
    </source>
</evidence>
<feature type="active site" description="Tele-phosphohistidine intermediate" evidence="2">
    <location>
        <position position="42"/>
    </location>
</feature>
<dbReference type="CDD" id="cd07067">
    <property type="entry name" value="HP_PGM_like"/>
    <property type="match status" value="1"/>
</dbReference>
<feature type="chain" id="PRO_5018001656" evidence="5">
    <location>
        <begin position="23"/>
        <end position="260"/>
    </location>
</feature>
<dbReference type="Gene3D" id="3.40.50.1240">
    <property type="entry name" value="Phosphoglycerate mutase-like"/>
    <property type="match status" value="1"/>
</dbReference>
<evidence type="ECO:0000256" key="4">
    <source>
        <dbReference type="PIRSR" id="PIRSR613078-3"/>
    </source>
</evidence>
<name>A0A3N2RY34_9ENTR</name>
<dbReference type="SUPFAM" id="SSF53254">
    <property type="entry name" value="Phosphoglycerate mutase-like"/>
    <property type="match status" value="1"/>
</dbReference>
<evidence type="ECO:0000313" key="7">
    <source>
        <dbReference type="Proteomes" id="UP000268051"/>
    </source>
</evidence>
<feature type="active site" description="Proton donor/acceptor" evidence="2">
    <location>
        <position position="117"/>
    </location>
</feature>
<organism evidence="6 7">
    <name type="scientific">Kluyvera ascorbata</name>
    <dbReference type="NCBI Taxonomy" id="51288"/>
    <lineage>
        <taxon>Bacteria</taxon>
        <taxon>Pseudomonadati</taxon>
        <taxon>Pseudomonadota</taxon>
        <taxon>Gammaproteobacteria</taxon>
        <taxon>Enterobacterales</taxon>
        <taxon>Enterobacteriaceae</taxon>
        <taxon>Kluyvera</taxon>
    </lineage>
</organism>
<dbReference type="PANTHER" id="PTHR46517:SF1">
    <property type="entry name" value="FRUCTOSE-2,6-BISPHOSPHATASE TIGAR"/>
    <property type="match status" value="1"/>
</dbReference>
<accession>A0A3N2RY34</accession>
<sequence>MTIINKIILGIVSTMFFSTAVAEPVEKSNIENKEIKIYIVRHGKTMFNTLHRVQGWSDSPLTEKGKKDAYMVANGLSTIKFDVLYTSDLGRARETASIIKSKQHSNLAVIEDNRLREWNYGGYEGGLDGELWTPIFKKWNLSYDKNFTQWDQLMSKATDRDIANEISQNDPMHWAENYQQIETRLHDSLEDIAKNAEKNGYKNVLVVSHGGAIGTIIDTLTPGKEAVPLIDNMSVTTLSYQGDGTFKLIKAGDMSYYQAH</sequence>
<feature type="site" description="Transition state stabilizer" evidence="4">
    <location>
        <position position="209"/>
    </location>
</feature>
<evidence type="ECO:0000256" key="3">
    <source>
        <dbReference type="PIRSR" id="PIRSR613078-2"/>
    </source>
</evidence>
<dbReference type="AlphaFoldDB" id="A0A3N2RY34"/>
<dbReference type="EMBL" id="RHFN01000018">
    <property type="protein sequence ID" value="ROU12335.1"/>
    <property type="molecule type" value="Genomic_DNA"/>
</dbReference>
<dbReference type="InterPro" id="IPR013078">
    <property type="entry name" value="His_Pase_superF_clade-1"/>
</dbReference>
<dbReference type="GO" id="GO:0045820">
    <property type="term" value="P:negative regulation of glycolytic process"/>
    <property type="evidence" value="ECO:0007669"/>
    <property type="project" value="TreeGrafter"/>
</dbReference>
<comment type="caution">
    <text evidence="6">The sequence shown here is derived from an EMBL/GenBank/DDBJ whole genome shotgun (WGS) entry which is preliminary data.</text>
</comment>
<dbReference type="Pfam" id="PF00300">
    <property type="entry name" value="His_Phos_1"/>
    <property type="match status" value="1"/>
</dbReference>
<dbReference type="GO" id="GO:0043456">
    <property type="term" value="P:regulation of pentose-phosphate shunt"/>
    <property type="evidence" value="ECO:0007669"/>
    <property type="project" value="TreeGrafter"/>
</dbReference>
<gene>
    <name evidence="6" type="ORF">EB837_16170</name>
</gene>
<dbReference type="SMART" id="SM00855">
    <property type="entry name" value="PGAM"/>
    <property type="match status" value="1"/>
</dbReference>
<proteinExistence type="predicted"/>
<feature type="signal peptide" evidence="5">
    <location>
        <begin position="1"/>
        <end position="22"/>
    </location>
</feature>